<dbReference type="Proteomes" id="UP000036958">
    <property type="component" value="Unassembled WGS sequence"/>
</dbReference>
<evidence type="ECO:0000313" key="1">
    <source>
        <dbReference type="EMBL" id="KOH45757.1"/>
    </source>
</evidence>
<evidence type="ECO:0008006" key="3">
    <source>
        <dbReference type="Google" id="ProtNLM"/>
    </source>
</evidence>
<dbReference type="EMBL" id="LGIA01000073">
    <property type="protein sequence ID" value="KOH45757.1"/>
    <property type="molecule type" value="Genomic_DNA"/>
</dbReference>
<comment type="caution">
    <text evidence="1">The sequence shown here is derived from an EMBL/GenBank/DDBJ whole genome shotgun (WGS) entry which is preliminary data.</text>
</comment>
<proteinExistence type="predicted"/>
<sequence length="43" mass="5103">MGWRHGGRYLPQKSDISSVAFWYQTEPHAKFPKLPSWQELEVN</sequence>
<name>A0A0L8VC65_9BACT</name>
<dbReference type="STRING" id="1409788.NC99_14360"/>
<evidence type="ECO:0000313" key="2">
    <source>
        <dbReference type="Proteomes" id="UP000036958"/>
    </source>
</evidence>
<dbReference type="AlphaFoldDB" id="A0A0L8VC65"/>
<gene>
    <name evidence="1" type="ORF">NC99_14360</name>
</gene>
<organism evidence="1 2">
    <name type="scientific">Sunxiuqinia dokdonensis</name>
    <dbReference type="NCBI Taxonomy" id="1409788"/>
    <lineage>
        <taxon>Bacteria</taxon>
        <taxon>Pseudomonadati</taxon>
        <taxon>Bacteroidota</taxon>
        <taxon>Bacteroidia</taxon>
        <taxon>Marinilabiliales</taxon>
        <taxon>Prolixibacteraceae</taxon>
        <taxon>Sunxiuqinia</taxon>
    </lineage>
</organism>
<accession>A0A0L8VC65</accession>
<dbReference type="Gene3D" id="2.60.120.1390">
    <property type="match status" value="1"/>
</dbReference>
<reference evidence="2" key="1">
    <citation type="submission" date="2015-07" db="EMBL/GenBank/DDBJ databases">
        <title>Genome sequencing of Sunxiuqinia dokdonensis strain SK.</title>
        <authorList>
            <person name="Ahn S."/>
            <person name="Kim B.-C."/>
        </authorList>
    </citation>
    <scope>NUCLEOTIDE SEQUENCE [LARGE SCALE GENOMIC DNA]</scope>
    <source>
        <strain evidence="2">SK</strain>
    </source>
</reference>
<keyword evidence="2" id="KW-1185">Reference proteome</keyword>
<dbReference type="PATRIC" id="fig|1409788.3.peg.1467"/>
<protein>
    <recommendedName>
        <fullName evidence="3">DUF2961 domain-containing protein</fullName>
    </recommendedName>
</protein>